<dbReference type="PRINTS" id="PR00344">
    <property type="entry name" value="BCTRLSENSOR"/>
</dbReference>
<dbReference type="Gene3D" id="1.10.287.130">
    <property type="match status" value="1"/>
</dbReference>
<evidence type="ECO:0000256" key="1">
    <source>
        <dbReference type="ARBA" id="ARBA00000085"/>
    </source>
</evidence>
<evidence type="ECO:0000256" key="4">
    <source>
        <dbReference type="ARBA" id="ARBA00022679"/>
    </source>
</evidence>
<dbReference type="InterPro" id="IPR036890">
    <property type="entry name" value="HATPase_C_sf"/>
</dbReference>
<dbReference type="SUPFAM" id="SSF55874">
    <property type="entry name" value="ATPase domain of HSP90 chaperone/DNA topoisomerase II/histidine kinase"/>
    <property type="match status" value="1"/>
</dbReference>
<feature type="domain" description="Histidine kinase" evidence="8">
    <location>
        <begin position="508"/>
        <end position="627"/>
    </location>
</feature>
<feature type="domain" description="Response regulatory" evidence="9">
    <location>
        <begin position="745"/>
        <end position="869"/>
    </location>
</feature>
<proteinExistence type="predicted"/>
<dbReference type="PROSITE" id="PS50110">
    <property type="entry name" value="RESPONSE_REGULATORY"/>
    <property type="match status" value="1"/>
</dbReference>
<keyword evidence="5" id="KW-0418">Kinase</keyword>
<evidence type="ECO:0000313" key="11">
    <source>
        <dbReference type="Proteomes" id="UP000027730"/>
    </source>
</evidence>
<reference evidence="10 11" key="1">
    <citation type="journal article" date="2014" name="BMC Genomics">
        <title>Genome sequencing of four Aureobasidium pullulans varieties: biotechnological potential, stress tolerance, and description of new species.</title>
        <authorList>
            <person name="Gostin Ar C."/>
            <person name="Ohm R.A."/>
            <person name="Kogej T."/>
            <person name="Sonjak S."/>
            <person name="Turk M."/>
            <person name="Zajc J."/>
            <person name="Zalar P."/>
            <person name="Grube M."/>
            <person name="Sun H."/>
            <person name="Han J."/>
            <person name="Sharma A."/>
            <person name="Chiniquy J."/>
            <person name="Ngan C.Y."/>
            <person name="Lipzen A."/>
            <person name="Barry K."/>
            <person name="Grigoriev I.V."/>
            <person name="Gunde-Cimerman N."/>
        </authorList>
    </citation>
    <scope>NUCLEOTIDE SEQUENCE [LARGE SCALE GENOMIC DNA]</scope>
    <source>
        <strain evidence="10 11">CBS 147.97</strain>
    </source>
</reference>
<dbReference type="PANTHER" id="PTHR43047:SF2">
    <property type="entry name" value="HISTIDINE KINASE M7"/>
    <property type="match status" value="1"/>
</dbReference>
<evidence type="ECO:0000256" key="7">
    <source>
        <dbReference type="SAM" id="MobiDB-lite"/>
    </source>
</evidence>
<dbReference type="STRING" id="1043004.A0A074XTM5"/>
<evidence type="ECO:0000256" key="3">
    <source>
        <dbReference type="ARBA" id="ARBA00022553"/>
    </source>
</evidence>
<dbReference type="Gene3D" id="3.30.565.10">
    <property type="entry name" value="Histidine kinase-like ATPase, C-terminal domain"/>
    <property type="match status" value="1"/>
</dbReference>
<gene>
    <name evidence="10" type="ORF">M436DRAFT_77793</name>
</gene>
<dbReference type="FunFam" id="1.10.287.130:FF:000100">
    <property type="entry name" value="Sensor histidine kinase/response regulator"/>
    <property type="match status" value="1"/>
</dbReference>
<dbReference type="PANTHER" id="PTHR43047">
    <property type="entry name" value="TWO-COMPONENT HISTIDINE PROTEIN KINASE"/>
    <property type="match status" value="1"/>
</dbReference>
<dbReference type="Proteomes" id="UP000027730">
    <property type="component" value="Unassembled WGS sequence"/>
</dbReference>
<dbReference type="Pfam" id="PF00072">
    <property type="entry name" value="Response_reg"/>
    <property type="match status" value="1"/>
</dbReference>
<dbReference type="InterPro" id="IPR003594">
    <property type="entry name" value="HATPase_dom"/>
</dbReference>
<feature type="region of interest" description="Disordered" evidence="7">
    <location>
        <begin position="331"/>
        <end position="406"/>
    </location>
</feature>
<accession>A0A074XTM5</accession>
<dbReference type="GO" id="GO:0005886">
    <property type="term" value="C:plasma membrane"/>
    <property type="evidence" value="ECO:0007669"/>
    <property type="project" value="TreeGrafter"/>
</dbReference>
<dbReference type="InterPro" id="IPR005467">
    <property type="entry name" value="His_kinase_dom"/>
</dbReference>
<dbReference type="CDD" id="cd00082">
    <property type="entry name" value="HisKA"/>
    <property type="match status" value="1"/>
</dbReference>
<evidence type="ECO:0000313" key="10">
    <source>
        <dbReference type="EMBL" id="KEQ77931.1"/>
    </source>
</evidence>
<dbReference type="AlphaFoldDB" id="A0A074XTM5"/>
<dbReference type="HOGENOM" id="CLU_005360_0_0_1"/>
<protein>
    <recommendedName>
        <fullName evidence="2">histidine kinase</fullName>
        <ecNumber evidence="2">2.7.13.3</ecNumber>
    </recommendedName>
</protein>
<dbReference type="EMBL" id="KL584702">
    <property type="protein sequence ID" value="KEQ77931.1"/>
    <property type="molecule type" value="Genomic_DNA"/>
</dbReference>
<keyword evidence="3 6" id="KW-0597">Phosphoprotein</keyword>
<name>A0A074XTM5_9PEZI</name>
<organism evidence="10 11">
    <name type="scientific">Aureobasidium namibiae CBS 147.97</name>
    <dbReference type="NCBI Taxonomy" id="1043004"/>
    <lineage>
        <taxon>Eukaryota</taxon>
        <taxon>Fungi</taxon>
        <taxon>Dikarya</taxon>
        <taxon>Ascomycota</taxon>
        <taxon>Pezizomycotina</taxon>
        <taxon>Dothideomycetes</taxon>
        <taxon>Dothideomycetidae</taxon>
        <taxon>Dothideales</taxon>
        <taxon>Saccotheciaceae</taxon>
        <taxon>Aureobasidium</taxon>
    </lineage>
</organism>
<dbReference type="GO" id="GO:0009927">
    <property type="term" value="F:histidine phosphotransfer kinase activity"/>
    <property type="evidence" value="ECO:0007669"/>
    <property type="project" value="TreeGrafter"/>
</dbReference>
<evidence type="ECO:0000256" key="6">
    <source>
        <dbReference type="PROSITE-ProRule" id="PRU00169"/>
    </source>
</evidence>
<sequence length="880" mass="96304">MEPDFITRKSICLGQPLPPNVVVHDSDPNFGPGMERLYPSSVESNILEELVILKAKLRLCNNDDFWSFVSERMAEILGAQLSFIAKRILVDEQDSAIEMPPIGEPGSCLMASAWYYNDGKGLQGVDKGFKYHAYGCPCSYMRHDKVFVVPEKVSEMFANNPNKLPVSAEAYIGVPLFADGKCFAHFGVIWSVEGAAKRKVSWAFIEMFMHALEDQILERLLEGTEFKDKAEANRDLPRVIPHEIITAAQSLQPYAKSLSHELRTPMQGVVGMLDVMYATVQEAAEGQTNADVRRVFETLKENIETVQDSSRRAVEAADNVVHAYDMNLGIPTGPPIDEEHMDGFPDMNHASHPEILVAGSDLPISRPNKRRREEPRSEPEGSPTKVQATLSARAAKASPTEGINSGLQEAEDLPASAAQQTMPMSPRPMIAALQGDRAIAPGVRHTNLRRVLQYVVNEGLKVGGRPDSAIAQETYLGEIIEVCTRSAKGEPRTKLIEWSVDSAVPETILADEKDLAKLISCVFLNATKFTQQGNITLTAKLSPKLRYIVIKCTDTGPGIPAAFLPRLFQPFSQEDPSLTRQSEGLGLGLLVAKGLARKLGGDLFCIRADTTGPKRGTEFEMRIPLRAGDTTTRPPSPFGTPSHNRVRHSNSVDSDGRPSPMPNFSTSHTRTRSDNSNKDLPSPDEKPATGESSAAPAVRSPPVLKHTHSFSVPSFPQKQSSTAGRKSSASLNSIDRNLAVKYPLNFLVAEDNKINRKLLVSMLNKFGYKTVIEAYDGAEAVRLMSKNPTVDVVLMDLWMPFMDGYEATEKILAMSHGKNGVCGGTPTVLAVTADVTDGALERAAKVGMKGFMTKPFKLMDLQRLILEYCARSGSEVEGGE</sequence>
<dbReference type="InterPro" id="IPR036097">
    <property type="entry name" value="HisK_dim/P_sf"/>
</dbReference>
<keyword evidence="4" id="KW-0808">Transferase</keyword>
<evidence type="ECO:0000256" key="5">
    <source>
        <dbReference type="ARBA" id="ARBA00022777"/>
    </source>
</evidence>
<dbReference type="GO" id="GO:0000155">
    <property type="term" value="F:phosphorelay sensor kinase activity"/>
    <property type="evidence" value="ECO:0007669"/>
    <property type="project" value="InterPro"/>
</dbReference>
<feature type="compositionally biased region" description="Basic and acidic residues" evidence="7">
    <location>
        <begin position="671"/>
        <end position="688"/>
    </location>
</feature>
<dbReference type="CDD" id="cd17546">
    <property type="entry name" value="REC_hyHK_CKI1_RcsC-like"/>
    <property type="match status" value="1"/>
</dbReference>
<keyword evidence="11" id="KW-1185">Reference proteome</keyword>
<feature type="compositionally biased region" description="Polar residues" evidence="7">
    <location>
        <begin position="629"/>
        <end position="653"/>
    </location>
</feature>
<dbReference type="SUPFAM" id="SSF47384">
    <property type="entry name" value="Homodimeric domain of signal transducing histidine kinase"/>
    <property type="match status" value="1"/>
</dbReference>
<dbReference type="Pfam" id="PF02518">
    <property type="entry name" value="HATPase_c"/>
    <property type="match status" value="1"/>
</dbReference>
<evidence type="ECO:0000259" key="9">
    <source>
        <dbReference type="PROSITE" id="PS50110"/>
    </source>
</evidence>
<dbReference type="OrthoDB" id="60033at2759"/>
<feature type="modified residue" description="4-aspartylphosphate" evidence="6">
    <location>
        <position position="796"/>
    </location>
</feature>
<feature type="region of interest" description="Disordered" evidence="7">
    <location>
        <begin position="615"/>
        <end position="730"/>
    </location>
</feature>
<dbReference type="EC" id="2.7.13.3" evidence="2"/>
<evidence type="ECO:0000259" key="8">
    <source>
        <dbReference type="PROSITE" id="PS50109"/>
    </source>
</evidence>
<dbReference type="InterPro" id="IPR003661">
    <property type="entry name" value="HisK_dim/P_dom"/>
</dbReference>
<dbReference type="InterPro" id="IPR004358">
    <property type="entry name" value="Sig_transdc_His_kin-like_C"/>
</dbReference>
<dbReference type="SMART" id="SM00387">
    <property type="entry name" value="HATPase_c"/>
    <property type="match status" value="1"/>
</dbReference>
<dbReference type="GeneID" id="25416095"/>
<dbReference type="SUPFAM" id="SSF52172">
    <property type="entry name" value="CheY-like"/>
    <property type="match status" value="1"/>
</dbReference>
<dbReference type="PROSITE" id="PS50109">
    <property type="entry name" value="HIS_KIN"/>
    <property type="match status" value="1"/>
</dbReference>
<dbReference type="InterPro" id="IPR001789">
    <property type="entry name" value="Sig_transdc_resp-reg_receiver"/>
</dbReference>
<evidence type="ECO:0000256" key="2">
    <source>
        <dbReference type="ARBA" id="ARBA00012438"/>
    </source>
</evidence>
<feature type="compositionally biased region" description="Polar residues" evidence="7">
    <location>
        <begin position="709"/>
        <end position="730"/>
    </location>
</feature>
<dbReference type="SMART" id="SM00448">
    <property type="entry name" value="REC"/>
    <property type="match status" value="1"/>
</dbReference>
<dbReference type="Gene3D" id="3.40.50.2300">
    <property type="match status" value="1"/>
</dbReference>
<comment type="catalytic activity">
    <reaction evidence="1">
        <text>ATP + protein L-histidine = ADP + protein N-phospho-L-histidine.</text>
        <dbReference type="EC" id="2.7.13.3"/>
    </reaction>
</comment>
<dbReference type="InterPro" id="IPR011006">
    <property type="entry name" value="CheY-like_superfamily"/>
</dbReference>
<dbReference type="RefSeq" id="XP_013432421.1">
    <property type="nucleotide sequence ID" value="XM_013576967.1"/>
</dbReference>